<evidence type="ECO:0000256" key="1">
    <source>
        <dbReference type="SAM" id="SignalP"/>
    </source>
</evidence>
<keyword evidence="1" id="KW-0732">Signal</keyword>
<dbReference type="InterPro" id="IPR011990">
    <property type="entry name" value="TPR-like_helical_dom_sf"/>
</dbReference>
<name>D4VS95_9BACE</name>
<gene>
    <name evidence="2" type="ORF">BN890_23600</name>
</gene>
<dbReference type="EMBL" id="CBXG010000027">
    <property type="protein sequence ID" value="CDM04774.1"/>
    <property type="molecule type" value="Genomic_DNA"/>
</dbReference>
<comment type="caution">
    <text evidence="2">The sequence shown here is derived from an EMBL/GenBank/DDBJ whole genome shotgun (WGS) entry which is preliminary data.</text>
</comment>
<dbReference type="Pfam" id="PF12741">
    <property type="entry name" value="SusD-like"/>
    <property type="match status" value="1"/>
</dbReference>
<dbReference type="SUPFAM" id="SSF48452">
    <property type="entry name" value="TPR-like"/>
    <property type="match status" value="1"/>
</dbReference>
<feature type="chain" id="PRO_5003064620" description="SusD/RagB family nutrient-binding outer membrane lipoprotein" evidence="1">
    <location>
        <begin position="27"/>
        <end position="520"/>
    </location>
</feature>
<evidence type="ECO:0008006" key="4">
    <source>
        <dbReference type="Google" id="ProtNLM"/>
    </source>
</evidence>
<reference evidence="2 3" key="1">
    <citation type="submission" date="2013-12" db="EMBL/GenBank/DDBJ databases">
        <title>Improved hybrid genome assemblies of Bacteroides xylanisolvens SD CC 1b and Bacteroides xylanisolvens SD CC 2a using Illumina and 454 Sequencing.</title>
        <authorList>
            <person name="Ramaraj T."/>
            <person name="Sundararajan A."/>
            <person name="Mudge J."/>
            <person name="Schilkey F.D."/>
            <person name="Delvecchio V."/>
            <person name="Donlon M."/>
            <person name="Ziemer C."/>
        </authorList>
    </citation>
    <scope>NUCLEOTIDE SEQUENCE [LARGE SCALE GENOMIC DNA]</scope>
</reference>
<accession>D4VS95</accession>
<dbReference type="Proteomes" id="UP000019380">
    <property type="component" value="Unassembled WGS sequence"/>
</dbReference>
<organism evidence="2 3">
    <name type="scientific">Bacteroides xylanisolvens SD CC 1b</name>
    <dbReference type="NCBI Taxonomy" id="702447"/>
    <lineage>
        <taxon>Bacteria</taxon>
        <taxon>Pseudomonadati</taxon>
        <taxon>Bacteroidota</taxon>
        <taxon>Bacteroidia</taxon>
        <taxon>Bacteroidales</taxon>
        <taxon>Bacteroidaceae</taxon>
        <taxon>Bacteroides</taxon>
    </lineage>
</organism>
<dbReference type="Gene3D" id="1.25.40.390">
    <property type="match status" value="1"/>
</dbReference>
<dbReference type="InterPro" id="IPR024302">
    <property type="entry name" value="SusD-like"/>
</dbReference>
<evidence type="ECO:0000313" key="2">
    <source>
        <dbReference type="EMBL" id="CDM04774.1"/>
    </source>
</evidence>
<dbReference type="PROSITE" id="PS51257">
    <property type="entry name" value="PROKAR_LIPOPROTEIN"/>
    <property type="match status" value="1"/>
</dbReference>
<sequence length="520" mass="58950">MMKKINIVRSWLIGSFVLFGITSCTAGFEDANRPGHETSLEELGRDDYAVSSFITELQNFAFPEQENTYQNTEDLIGNYLGRYMTYVKPDFSVKNYTCFNASDDWKIVPWRDVFAKATSSFNAVAVLTQEEGPMYALALILRAQLMLRFTDTYGPLPIGVEEDANAYSSQEKVYSHLIETLDKAISIITPLVETNPGLVLKADADKVYGGKMNQWCKFANSLKLRMAIRMRFVNQDEAQRIAVEAYKAGVIEQNEDNCAITYIPNGQYKTSVDWGDSRACADLESYMNGFGDPRIYQYFKNTEEYGRRSVVGCRAGANVTNKDLAMKKYSAANIEEDSRGMWMTAAEMTFCRAEGAMLGWDMGGTPGALYNQAVRLSFEQWGVAGQEYYYLENSENTQEYYYDAADGYGGNHAPVSTITVKWDDNDSPERKMERLIVQKWIALFPDGQEGWNEIRRTGYPCVFPVAQSTNGYDLDVPNRIPFDPREMNGNNQENYRKAVEMLGGKDDYAARMWWQNGGNK</sequence>
<evidence type="ECO:0000313" key="3">
    <source>
        <dbReference type="Proteomes" id="UP000019380"/>
    </source>
</evidence>
<protein>
    <recommendedName>
        <fullName evidence="4">SusD/RagB family nutrient-binding outer membrane lipoprotein</fullName>
    </recommendedName>
</protein>
<feature type="signal peptide" evidence="1">
    <location>
        <begin position="1"/>
        <end position="26"/>
    </location>
</feature>
<dbReference type="AlphaFoldDB" id="D4VS95"/>
<proteinExistence type="predicted"/>